<protein>
    <recommendedName>
        <fullName evidence="1">Glycosyltransferase subfamily 4-like N-terminal domain-containing protein</fullName>
    </recommendedName>
</protein>
<dbReference type="RefSeq" id="WP_039644168.1">
    <property type="nucleotide sequence ID" value="NZ_JXBL01000001.1"/>
</dbReference>
<name>A0A0C1TM85_9BACT</name>
<evidence type="ECO:0000259" key="1">
    <source>
        <dbReference type="Pfam" id="PF13439"/>
    </source>
</evidence>
<comment type="caution">
    <text evidence="2">The sequence shown here is derived from an EMBL/GenBank/DDBJ whole genome shotgun (WGS) entry which is preliminary data.</text>
</comment>
<accession>A0A0C1TM85</accession>
<dbReference type="EMBL" id="JXBL01000001">
    <property type="protein sequence ID" value="KIE42004.1"/>
    <property type="molecule type" value="Genomic_DNA"/>
</dbReference>
<dbReference type="Gene3D" id="3.40.50.2000">
    <property type="entry name" value="Glycogen Phosphorylase B"/>
    <property type="match status" value="2"/>
</dbReference>
<keyword evidence="3" id="KW-1185">Reference proteome</keyword>
<reference evidence="2 3" key="1">
    <citation type="submission" date="2015-01" db="EMBL/GenBank/DDBJ databases">
        <title>Genome sequence of the anaerobic bacterium Geobacter soli GSS01, a dissimilatory Fe(III) reducer from soil.</title>
        <authorList>
            <person name="Yang G."/>
            <person name="Zhou S."/>
        </authorList>
    </citation>
    <scope>NUCLEOTIDE SEQUENCE [LARGE SCALE GENOMIC DNA]</scope>
    <source>
        <strain evidence="2 3">GSS01</strain>
    </source>
</reference>
<dbReference type="GO" id="GO:0016757">
    <property type="term" value="F:glycosyltransferase activity"/>
    <property type="evidence" value="ECO:0007669"/>
    <property type="project" value="UniProtKB-ARBA"/>
</dbReference>
<dbReference type="PANTHER" id="PTHR12526">
    <property type="entry name" value="GLYCOSYLTRANSFERASE"/>
    <property type="match status" value="1"/>
</dbReference>
<evidence type="ECO:0000313" key="3">
    <source>
        <dbReference type="Proteomes" id="UP000031433"/>
    </source>
</evidence>
<gene>
    <name evidence="2" type="ORF">SE37_04855</name>
</gene>
<dbReference type="Proteomes" id="UP000031433">
    <property type="component" value="Unassembled WGS sequence"/>
</dbReference>
<dbReference type="AlphaFoldDB" id="A0A0C1TM85"/>
<dbReference type="InterPro" id="IPR028098">
    <property type="entry name" value="Glyco_trans_4-like_N"/>
</dbReference>
<organism evidence="2 3">
    <name type="scientific">Geobacter soli</name>
    <dbReference type="NCBI Taxonomy" id="1510391"/>
    <lineage>
        <taxon>Bacteria</taxon>
        <taxon>Pseudomonadati</taxon>
        <taxon>Thermodesulfobacteriota</taxon>
        <taxon>Desulfuromonadia</taxon>
        <taxon>Geobacterales</taxon>
        <taxon>Geobacteraceae</taxon>
        <taxon>Geobacter</taxon>
    </lineage>
</organism>
<dbReference type="Pfam" id="PF13439">
    <property type="entry name" value="Glyco_transf_4"/>
    <property type="match status" value="1"/>
</dbReference>
<feature type="domain" description="Glycosyltransferase subfamily 4-like N-terminal" evidence="1">
    <location>
        <begin position="24"/>
        <end position="177"/>
    </location>
</feature>
<sequence length="388" mass="42578">MTRTVRIAYLIDTISSDKAGTEKQLLNILKRLPMDALVICLHDSPWLAANRLPCDVVTLGYRGFLTPGFPFVLASYLRLLKERNIDIVQTFFEDSMFVGFLGKVLSRRRHALVVSRRDLGLGSDEPAYHGLFRRIRPHVFRLSDGIAVNAHAIKDHVAAYEQVPPGKITVIGNGLDLPVPPPVLPSLFRESKADVWIAIAANLKPIKRIDLLVRALAHLKDTGVKDVVRAVVLGEGRLESELTHLATDLGIGDRLHFVGAVENVSDYLYGADIGVLCSDKEGLSNAILEYMACGLPVVATDAGGNGELVNEMNGACVPTGDHVALAHALARLIESPRLRKELGAHSLEKVRQNFTWDKVLPQWENYYDSLAKGLARGNNPVENTHAEA</sequence>
<dbReference type="Pfam" id="PF13692">
    <property type="entry name" value="Glyco_trans_1_4"/>
    <property type="match status" value="1"/>
</dbReference>
<proteinExistence type="predicted"/>
<evidence type="ECO:0000313" key="2">
    <source>
        <dbReference type="EMBL" id="KIE42004.1"/>
    </source>
</evidence>
<dbReference type="SUPFAM" id="SSF53756">
    <property type="entry name" value="UDP-Glycosyltransferase/glycogen phosphorylase"/>
    <property type="match status" value="1"/>
</dbReference>